<dbReference type="STRING" id="1384054.N790_13735"/>
<dbReference type="PANTHER" id="PTHR47354:SF3">
    <property type="entry name" value="OXIDOREDUCTASE-RELATED"/>
    <property type="match status" value="1"/>
</dbReference>
<dbReference type="RefSeq" id="WP_052385625.1">
    <property type="nucleotide sequence ID" value="NZ_AVCH01000027.1"/>
</dbReference>
<dbReference type="Pfam" id="PF00175">
    <property type="entry name" value="NAD_binding_1"/>
    <property type="match status" value="1"/>
</dbReference>
<evidence type="ECO:0000313" key="10">
    <source>
        <dbReference type="Proteomes" id="UP000029392"/>
    </source>
</evidence>
<evidence type="ECO:0000256" key="4">
    <source>
        <dbReference type="ARBA" id="ARBA00022723"/>
    </source>
</evidence>
<name>A0A091BM30_9GAMM</name>
<dbReference type="InterPro" id="IPR012292">
    <property type="entry name" value="Globin/Proto"/>
</dbReference>
<evidence type="ECO:0000259" key="7">
    <source>
        <dbReference type="PROSITE" id="PS51085"/>
    </source>
</evidence>
<organism evidence="9 10">
    <name type="scientific">Arenimonas malthae CC-JY-1</name>
    <dbReference type="NCBI Taxonomy" id="1384054"/>
    <lineage>
        <taxon>Bacteria</taxon>
        <taxon>Pseudomonadati</taxon>
        <taxon>Pseudomonadota</taxon>
        <taxon>Gammaproteobacteria</taxon>
        <taxon>Lysobacterales</taxon>
        <taxon>Lysobacteraceae</taxon>
        <taxon>Arenimonas</taxon>
    </lineage>
</organism>
<dbReference type="InterPro" id="IPR017927">
    <property type="entry name" value="FAD-bd_FR_type"/>
</dbReference>
<comment type="caution">
    <text evidence="9">The sequence shown here is derived from an EMBL/GenBank/DDBJ whole genome shotgun (WGS) entry which is preliminary data.</text>
</comment>
<reference evidence="9 10" key="1">
    <citation type="submission" date="2013-09" db="EMBL/GenBank/DDBJ databases">
        <title>Genome sequencing of Arenimonas malthae.</title>
        <authorList>
            <person name="Chen F."/>
            <person name="Wang G."/>
        </authorList>
    </citation>
    <scope>NUCLEOTIDE SEQUENCE [LARGE SCALE GENOMIC DNA]</scope>
    <source>
        <strain evidence="9 10">CC-JY-1</strain>
    </source>
</reference>
<dbReference type="GO" id="GO:0019825">
    <property type="term" value="F:oxygen binding"/>
    <property type="evidence" value="ECO:0007669"/>
    <property type="project" value="InterPro"/>
</dbReference>
<dbReference type="SUPFAM" id="SSF54292">
    <property type="entry name" value="2Fe-2S ferredoxin-like"/>
    <property type="match status" value="1"/>
</dbReference>
<dbReference type="InterPro" id="IPR001041">
    <property type="entry name" value="2Fe-2S_ferredoxin-type"/>
</dbReference>
<evidence type="ECO:0000256" key="5">
    <source>
        <dbReference type="ARBA" id="ARBA00023004"/>
    </source>
</evidence>
<evidence type="ECO:0000256" key="1">
    <source>
        <dbReference type="ARBA" id="ARBA00001970"/>
    </source>
</evidence>
<dbReference type="InterPro" id="IPR036010">
    <property type="entry name" value="2Fe-2S_ferredoxin-like_sf"/>
</dbReference>
<dbReference type="OrthoDB" id="9796486at2"/>
<dbReference type="Gene3D" id="3.10.20.30">
    <property type="match status" value="1"/>
</dbReference>
<dbReference type="Proteomes" id="UP000029392">
    <property type="component" value="Unassembled WGS sequence"/>
</dbReference>
<dbReference type="PANTHER" id="PTHR47354">
    <property type="entry name" value="NADH OXIDOREDUCTASE HCR"/>
    <property type="match status" value="1"/>
</dbReference>
<dbReference type="GO" id="GO:0016491">
    <property type="term" value="F:oxidoreductase activity"/>
    <property type="evidence" value="ECO:0007669"/>
    <property type="project" value="InterPro"/>
</dbReference>
<keyword evidence="3 6" id="KW-0349">Heme</keyword>
<keyword evidence="5 6" id="KW-0408">Iron</keyword>
<keyword evidence="4 6" id="KW-0479">Metal-binding</keyword>
<dbReference type="AlphaFoldDB" id="A0A091BM30"/>
<dbReference type="SUPFAM" id="SSF63380">
    <property type="entry name" value="Riboflavin synthase domain-like"/>
    <property type="match status" value="1"/>
</dbReference>
<dbReference type="Pfam" id="PF00111">
    <property type="entry name" value="Fer2"/>
    <property type="match status" value="1"/>
</dbReference>
<dbReference type="InterPro" id="IPR001486">
    <property type="entry name" value="Hemoglobin_trunc"/>
</dbReference>
<protein>
    <recommendedName>
        <fullName evidence="11">2Fe-2S ferredoxin-type domain-containing protein</fullName>
    </recommendedName>
</protein>
<dbReference type="InterPro" id="IPR017938">
    <property type="entry name" value="Riboflavin_synthase-like_b-brl"/>
</dbReference>
<evidence type="ECO:0000256" key="3">
    <source>
        <dbReference type="ARBA" id="ARBA00022617"/>
    </source>
</evidence>
<dbReference type="Gene3D" id="2.40.30.10">
    <property type="entry name" value="Translation factors"/>
    <property type="match status" value="1"/>
</dbReference>
<dbReference type="GO" id="GO:0051536">
    <property type="term" value="F:iron-sulfur cluster binding"/>
    <property type="evidence" value="ECO:0007669"/>
    <property type="project" value="InterPro"/>
</dbReference>
<evidence type="ECO:0008006" key="11">
    <source>
        <dbReference type="Google" id="ProtNLM"/>
    </source>
</evidence>
<dbReference type="InterPro" id="IPR008333">
    <property type="entry name" value="Cbr1-like_FAD-bd_dom"/>
</dbReference>
<dbReference type="Gene3D" id="1.10.490.10">
    <property type="entry name" value="Globins"/>
    <property type="match status" value="1"/>
</dbReference>
<dbReference type="InterPro" id="IPR039261">
    <property type="entry name" value="FNR_nucleotide-bd"/>
</dbReference>
<sequence length="515" mass="55340">MATIRFESLHYPALPGETLLDTLLRHGAPVAHSCRKGSCGCCQVRVLEGQVEQAEAGGRAAEGHVLACVCRPAGDVALAPADLSQQPVDVELVSRMALAPGIFELELAPHRELDFRPGQHVYLVREDGVSRPYSIASLPEDGFSFRIHVREMAGGALSPWLCRGLAPGQRLKLRGPFGGFHLPATLPADVPLLLVGTGTGAGALLGVLREALARGHRGPIGFFHGVREPEDLYLDTALRLLAAAHPQLDYQACVSGGSPSPGDQAGRALDRASALFPALGEGLLFLCGHPRMVEQARVEALRAGIPRAQVFADPFTLAAGELPRDAAKLAALAPEPEIWVMLGQGPGLTRLLEDFYARVYADPKLAPFFQGVPVERAVQKQYEFLADVFTGRRSYFGLNPFNAHHWMVISDELFDHREALFEQVLLEHGVPGPLARRWLAIHELFRAELVKAAPRGLVTGGREHPVRTQVVECLDIDAVCDGCQAEIPAGAPSRYLHRIGTLHCAACAGLGTAAA</sequence>
<dbReference type="eggNOG" id="COG0633">
    <property type="taxonomic scope" value="Bacteria"/>
</dbReference>
<comment type="cofactor">
    <cofactor evidence="1">
        <name>heme b</name>
        <dbReference type="ChEBI" id="CHEBI:60344"/>
    </cofactor>
</comment>
<feature type="domain" description="FAD-binding FR-type" evidence="8">
    <location>
        <begin position="85"/>
        <end position="183"/>
    </location>
</feature>
<dbReference type="eggNOG" id="COG2346">
    <property type="taxonomic scope" value="Bacteria"/>
</dbReference>
<dbReference type="PROSITE" id="PS51085">
    <property type="entry name" value="2FE2S_FER_2"/>
    <property type="match status" value="1"/>
</dbReference>
<dbReference type="eggNOG" id="COG1018">
    <property type="taxonomic scope" value="Bacteria"/>
</dbReference>
<feature type="domain" description="2Fe-2S ferredoxin-type" evidence="7">
    <location>
        <begin position="2"/>
        <end position="84"/>
    </location>
</feature>
<dbReference type="InterPro" id="IPR012675">
    <property type="entry name" value="Beta-grasp_dom_sf"/>
</dbReference>
<dbReference type="EMBL" id="AVCH01000027">
    <property type="protein sequence ID" value="KFN51859.1"/>
    <property type="molecule type" value="Genomic_DNA"/>
</dbReference>
<dbReference type="SUPFAM" id="SSF52343">
    <property type="entry name" value="Ferredoxin reductase-like, C-terminal NADP-linked domain"/>
    <property type="match status" value="1"/>
</dbReference>
<dbReference type="InterPro" id="IPR001433">
    <property type="entry name" value="OxRdtase_FAD/NAD-bd"/>
</dbReference>
<proteinExistence type="predicted"/>
<dbReference type="Pfam" id="PF01152">
    <property type="entry name" value="Bac_globin"/>
    <property type="match status" value="1"/>
</dbReference>
<evidence type="ECO:0000259" key="8">
    <source>
        <dbReference type="PROSITE" id="PS51384"/>
    </source>
</evidence>
<dbReference type="CDD" id="cd00207">
    <property type="entry name" value="fer2"/>
    <property type="match status" value="1"/>
</dbReference>
<feature type="binding site" description="distal binding residue" evidence="6">
    <location>
        <position position="404"/>
    </location>
    <ligand>
        <name>heme</name>
        <dbReference type="ChEBI" id="CHEBI:30413"/>
    </ligand>
    <ligandPart>
        <name>Fe</name>
        <dbReference type="ChEBI" id="CHEBI:18248"/>
    </ligandPart>
</feature>
<dbReference type="Pfam" id="PF00970">
    <property type="entry name" value="FAD_binding_6"/>
    <property type="match status" value="1"/>
</dbReference>
<accession>A0A091BM30</accession>
<dbReference type="Gene3D" id="3.40.50.80">
    <property type="entry name" value="Nucleotide-binding domain of ferredoxin-NADP reductase (FNR) module"/>
    <property type="match status" value="1"/>
</dbReference>
<evidence type="ECO:0000256" key="2">
    <source>
        <dbReference type="ARBA" id="ARBA00022448"/>
    </source>
</evidence>
<gene>
    <name evidence="9" type="ORF">N790_13735</name>
</gene>
<dbReference type="GO" id="GO:0046872">
    <property type="term" value="F:metal ion binding"/>
    <property type="evidence" value="ECO:0007669"/>
    <property type="project" value="UniProtKB-KW"/>
</dbReference>
<dbReference type="SUPFAM" id="SSF46458">
    <property type="entry name" value="Globin-like"/>
    <property type="match status" value="1"/>
</dbReference>
<dbReference type="GO" id="GO:0020037">
    <property type="term" value="F:heme binding"/>
    <property type="evidence" value="ECO:0007669"/>
    <property type="project" value="InterPro"/>
</dbReference>
<evidence type="ECO:0000313" key="9">
    <source>
        <dbReference type="EMBL" id="KFN51859.1"/>
    </source>
</evidence>
<keyword evidence="2" id="KW-0813">Transport</keyword>
<dbReference type="PATRIC" id="fig|1384054.3.peg.490"/>
<dbReference type="CDD" id="cd00454">
    <property type="entry name" value="TrHb1_N"/>
    <property type="match status" value="1"/>
</dbReference>
<dbReference type="InterPro" id="IPR009050">
    <property type="entry name" value="Globin-like_sf"/>
</dbReference>
<dbReference type="PROSITE" id="PS51384">
    <property type="entry name" value="FAD_FR"/>
    <property type="match status" value="1"/>
</dbReference>
<dbReference type="InterPro" id="IPR050415">
    <property type="entry name" value="MRET"/>
</dbReference>
<evidence type="ECO:0000256" key="6">
    <source>
        <dbReference type="PIRSR" id="PIRSR601486-1"/>
    </source>
</evidence>
<keyword evidence="10" id="KW-1185">Reference proteome</keyword>